<evidence type="ECO:0000256" key="7">
    <source>
        <dbReference type="ARBA" id="ARBA00012927"/>
    </source>
</evidence>
<dbReference type="RefSeq" id="WP_012642289.1">
    <property type="nucleotide sequence ID" value="NC_011959.1"/>
</dbReference>
<evidence type="ECO:0000256" key="10">
    <source>
        <dbReference type="ARBA" id="ARBA00023239"/>
    </source>
</evidence>
<evidence type="ECO:0000256" key="9">
    <source>
        <dbReference type="ARBA" id="ARBA00023211"/>
    </source>
</evidence>
<keyword evidence="12" id="KW-1185">Reference proteome</keyword>
<dbReference type="Gene3D" id="3.20.20.150">
    <property type="entry name" value="Divalent-metal-dependent TIM barrel enzymes"/>
    <property type="match status" value="1"/>
</dbReference>
<proteinExistence type="inferred from homology"/>
<comment type="catalytic activity">
    <reaction evidence="1">
        <text>D-mannonate = 2-dehydro-3-deoxy-D-gluconate + H2O</text>
        <dbReference type="Rhea" id="RHEA:20097"/>
        <dbReference type="ChEBI" id="CHEBI:15377"/>
        <dbReference type="ChEBI" id="CHEBI:17767"/>
        <dbReference type="ChEBI" id="CHEBI:57990"/>
        <dbReference type="EC" id="4.2.1.8"/>
    </reaction>
</comment>
<comment type="function">
    <text evidence="4">Catalyzes the dehydration of D-mannonate.</text>
</comment>
<dbReference type="AlphaFoldDB" id="B9KZJ0"/>
<dbReference type="STRING" id="309801.trd_0912"/>
<protein>
    <recommendedName>
        <fullName evidence="7">mannonate dehydratase</fullName>
        <ecNumber evidence="7">4.2.1.8</ecNumber>
    </recommendedName>
</protein>
<evidence type="ECO:0000256" key="5">
    <source>
        <dbReference type="ARBA" id="ARBA00004892"/>
    </source>
</evidence>
<evidence type="ECO:0000256" key="8">
    <source>
        <dbReference type="ARBA" id="ARBA00023004"/>
    </source>
</evidence>
<comment type="pathway">
    <text evidence="5">Carbohydrate metabolism; pentose and glucuronate interconversion.</text>
</comment>
<dbReference type="GO" id="GO:0030145">
    <property type="term" value="F:manganese ion binding"/>
    <property type="evidence" value="ECO:0007669"/>
    <property type="project" value="TreeGrafter"/>
</dbReference>
<reference evidence="11 12" key="1">
    <citation type="journal article" date="2009" name="PLoS ONE">
        <title>Complete genome sequence of the aerobic CO-oxidizing thermophile Thermomicrobium roseum.</title>
        <authorList>
            <person name="Wu D."/>
            <person name="Raymond J."/>
            <person name="Wu M."/>
            <person name="Chatterji S."/>
            <person name="Ren Q."/>
            <person name="Graham J.E."/>
            <person name="Bryant D.A."/>
            <person name="Robb F."/>
            <person name="Colman A."/>
            <person name="Tallon L.J."/>
            <person name="Badger J.H."/>
            <person name="Madupu R."/>
            <person name="Ward N.L."/>
            <person name="Eisen J.A."/>
        </authorList>
    </citation>
    <scope>NUCLEOTIDE SEQUENCE [LARGE SCALE GENOMIC DNA]</scope>
    <source>
        <strain evidence="12">ATCC 27502 / DSM 5159 / P-2</strain>
    </source>
</reference>
<evidence type="ECO:0000256" key="2">
    <source>
        <dbReference type="ARBA" id="ARBA00001936"/>
    </source>
</evidence>
<evidence type="ECO:0000256" key="6">
    <source>
        <dbReference type="ARBA" id="ARBA00007389"/>
    </source>
</evidence>
<dbReference type="UniPathway" id="UPA00246"/>
<dbReference type="HOGENOM" id="CLU_058621_1_0_0"/>
<organism evidence="11 12">
    <name type="scientific">Thermomicrobium roseum (strain ATCC 27502 / DSM 5159 / P-2)</name>
    <dbReference type="NCBI Taxonomy" id="309801"/>
    <lineage>
        <taxon>Bacteria</taxon>
        <taxon>Pseudomonadati</taxon>
        <taxon>Thermomicrobiota</taxon>
        <taxon>Thermomicrobia</taxon>
        <taxon>Thermomicrobiales</taxon>
        <taxon>Thermomicrobiaceae</taxon>
        <taxon>Thermomicrobium</taxon>
    </lineage>
</organism>
<name>B9KZJ0_THERP</name>
<sequence length="349" mass="38923">MELALILPPWPNERWKLALQMGVTHAVTTLPFHVAGGHQASNPPGVPQPIVPVDVPPPEHRPWDFMPLLLMVQRFREAGITVSVIEASPPMHRARLGIEGRDEEIEWVITLIRNMGKLGIPVWCWNWMAVINWARTSVTTPTRGGALTTSYDHELMERAGLTHVGTVSAEQLWENLRYFLSAVVPVAEEAGVQLALHPDDPPVPSLRGIARILITPQALQRALDLHPSPAHGLTFCQGTVSSMGVDVIEWINHFGKQGKIHFVHFRDVRGGPTNFVETFHDDGQTDMLRAMQAYCRVGFRGVMRPDHAPTMEGEPNTEPGYMMLGRLFAIGYMKGLREAVLKTEFSSPR</sequence>
<dbReference type="EC" id="4.2.1.8" evidence="7"/>
<dbReference type="KEGG" id="tro:trd_0912"/>
<dbReference type="GO" id="GO:0008198">
    <property type="term" value="F:ferrous iron binding"/>
    <property type="evidence" value="ECO:0007669"/>
    <property type="project" value="TreeGrafter"/>
</dbReference>
<dbReference type="InterPro" id="IPR036237">
    <property type="entry name" value="Xyl_isomerase-like_sf"/>
</dbReference>
<dbReference type="Proteomes" id="UP000000447">
    <property type="component" value="Chromosome"/>
</dbReference>
<dbReference type="PANTHER" id="PTHR30387">
    <property type="entry name" value="MANNONATE DEHYDRATASE"/>
    <property type="match status" value="1"/>
</dbReference>
<evidence type="ECO:0000256" key="4">
    <source>
        <dbReference type="ARBA" id="ARBA00002713"/>
    </source>
</evidence>
<accession>B9KZJ0</accession>
<keyword evidence="9" id="KW-0464">Manganese</keyword>
<evidence type="ECO:0000313" key="12">
    <source>
        <dbReference type="Proteomes" id="UP000000447"/>
    </source>
</evidence>
<evidence type="ECO:0000313" key="11">
    <source>
        <dbReference type="EMBL" id="ACM05093.1"/>
    </source>
</evidence>
<gene>
    <name evidence="11" type="ordered locus">trd_0912</name>
</gene>
<evidence type="ECO:0000256" key="3">
    <source>
        <dbReference type="ARBA" id="ARBA00001954"/>
    </source>
</evidence>
<dbReference type="SUPFAM" id="SSF51658">
    <property type="entry name" value="Xylose isomerase-like"/>
    <property type="match status" value="1"/>
</dbReference>
<evidence type="ECO:0000256" key="1">
    <source>
        <dbReference type="ARBA" id="ARBA00001794"/>
    </source>
</evidence>
<keyword evidence="10 11" id="KW-0456">Lyase</keyword>
<dbReference type="GO" id="GO:0008927">
    <property type="term" value="F:mannonate dehydratase activity"/>
    <property type="evidence" value="ECO:0007669"/>
    <property type="project" value="UniProtKB-EC"/>
</dbReference>
<dbReference type="Pfam" id="PF03786">
    <property type="entry name" value="UxuA"/>
    <property type="match status" value="2"/>
</dbReference>
<dbReference type="PANTHER" id="PTHR30387:SF2">
    <property type="entry name" value="MANNONATE DEHYDRATASE"/>
    <property type="match status" value="1"/>
</dbReference>
<dbReference type="eggNOG" id="COG1312">
    <property type="taxonomic scope" value="Bacteria"/>
</dbReference>
<dbReference type="EMBL" id="CP001275">
    <property type="protein sequence ID" value="ACM05093.1"/>
    <property type="molecule type" value="Genomic_DNA"/>
</dbReference>
<comment type="cofactor">
    <cofactor evidence="2">
        <name>Mn(2+)</name>
        <dbReference type="ChEBI" id="CHEBI:29035"/>
    </cofactor>
</comment>
<keyword evidence="8" id="KW-0408">Iron</keyword>
<dbReference type="GO" id="GO:0042840">
    <property type="term" value="P:D-glucuronate catabolic process"/>
    <property type="evidence" value="ECO:0007669"/>
    <property type="project" value="TreeGrafter"/>
</dbReference>
<dbReference type="PIRSF" id="PIRSF016049">
    <property type="entry name" value="Man_dehyd"/>
    <property type="match status" value="1"/>
</dbReference>
<comment type="cofactor">
    <cofactor evidence="3">
        <name>Fe(2+)</name>
        <dbReference type="ChEBI" id="CHEBI:29033"/>
    </cofactor>
</comment>
<comment type="similarity">
    <text evidence="6">Belongs to the mannonate dehydratase family.</text>
</comment>
<dbReference type="InterPro" id="IPR004628">
    <property type="entry name" value="Man_deHydtase"/>
</dbReference>
<dbReference type="OrthoDB" id="9780250at2"/>